<protein>
    <submittedName>
        <fullName evidence="1">Uncharacterized protein</fullName>
    </submittedName>
</protein>
<dbReference type="EMBL" id="KZ857502">
    <property type="protein sequence ID" value="RDX41780.1"/>
    <property type="molecule type" value="Genomic_DNA"/>
</dbReference>
<accession>A0A371CNB0</accession>
<sequence length="195" mass="22154">MFLLSIHPLHCFCTHQRLHRLTGEVGARKKVVNSDPWPSRRYQTTKSTYRLAGAQNQYSQAHRFTVIWRQVEAEREQDDRTEWGWWEGKALTTLPRLQSTDTTAFSCSIKVVLTTRSCPMNVPGGPASSKAYGLPFHHIQLVKVQEKWTGKCRDNQAHCAKQLLYIGTMLKAYPESAADIKGHIEAVVKFITVSG</sequence>
<keyword evidence="2" id="KW-1185">Reference proteome</keyword>
<gene>
    <name evidence="1" type="ORF">OH76DRAFT_1422935</name>
</gene>
<dbReference type="AlphaFoldDB" id="A0A371CNB0"/>
<name>A0A371CNB0_9APHY</name>
<evidence type="ECO:0000313" key="1">
    <source>
        <dbReference type="EMBL" id="RDX41780.1"/>
    </source>
</evidence>
<proteinExistence type="predicted"/>
<dbReference type="Proteomes" id="UP000256964">
    <property type="component" value="Unassembled WGS sequence"/>
</dbReference>
<organism evidence="1 2">
    <name type="scientific">Lentinus brumalis</name>
    <dbReference type="NCBI Taxonomy" id="2498619"/>
    <lineage>
        <taxon>Eukaryota</taxon>
        <taxon>Fungi</taxon>
        <taxon>Dikarya</taxon>
        <taxon>Basidiomycota</taxon>
        <taxon>Agaricomycotina</taxon>
        <taxon>Agaricomycetes</taxon>
        <taxon>Polyporales</taxon>
        <taxon>Polyporaceae</taxon>
        <taxon>Lentinus</taxon>
    </lineage>
</organism>
<reference evidence="1 2" key="1">
    <citation type="journal article" date="2018" name="Biotechnol. Biofuels">
        <title>Integrative visual omics of the white-rot fungus Polyporus brumalis exposes the biotechnological potential of its oxidative enzymes for delignifying raw plant biomass.</title>
        <authorList>
            <person name="Miyauchi S."/>
            <person name="Rancon A."/>
            <person name="Drula E."/>
            <person name="Hage H."/>
            <person name="Chaduli D."/>
            <person name="Favel A."/>
            <person name="Grisel S."/>
            <person name="Henrissat B."/>
            <person name="Herpoel-Gimbert I."/>
            <person name="Ruiz-Duenas F.J."/>
            <person name="Chevret D."/>
            <person name="Hainaut M."/>
            <person name="Lin J."/>
            <person name="Wang M."/>
            <person name="Pangilinan J."/>
            <person name="Lipzen A."/>
            <person name="Lesage-Meessen L."/>
            <person name="Navarro D."/>
            <person name="Riley R."/>
            <person name="Grigoriev I.V."/>
            <person name="Zhou S."/>
            <person name="Raouche S."/>
            <person name="Rosso M.N."/>
        </authorList>
    </citation>
    <scope>NUCLEOTIDE SEQUENCE [LARGE SCALE GENOMIC DNA]</scope>
    <source>
        <strain evidence="1 2">BRFM 1820</strain>
    </source>
</reference>
<evidence type="ECO:0000313" key="2">
    <source>
        <dbReference type="Proteomes" id="UP000256964"/>
    </source>
</evidence>